<name>A0A9N9Y1G9_9HYPO</name>
<dbReference type="SUPFAM" id="SSF56112">
    <property type="entry name" value="Protein kinase-like (PK-like)"/>
    <property type="match status" value="1"/>
</dbReference>
<comment type="caution">
    <text evidence="2">The sequence shown here is derived from an EMBL/GenBank/DDBJ whole genome shotgun (WGS) entry which is preliminary data.</text>
</comment>
<feature type="region of interest" description="Disordered" evidence="1">
    <location>
        <begin position="245"/>
        <end position="278"/>
    </location>
</feature>
<dbReference type="AlphaFoldDB" id="A0A9N9Y1G9"/>
<reference evidence="2" key="1">
    <citation type="submission" date="2021-10" db="EMBL/GenBank/DDBJ databases">
        <authorList>
            <person name="Piombo E."/>
        </authorList>
    </citation>
    <scope>NUCLEOTIDE SEQUENCE</scope>
</reference>
<evidence type="ECO:0000256" key="1">
    <source>
        <dbReference type="SAM" id="MobiDB-lite"/>
    </source>
</evidence>
<dbReference type="Proteomes" id="UP000754883">
    <property type="component" value="Unassembled WGS sequence"/>
</dbReference>
<feature type="compositionally biased region" description="Acidic residues" evidence="1">
    <location>
        <begin position="245"/>
        <end position="255"/>
    </location>
</feature>
<dbReference type="OrthoDB" id="2687876at2759"/>
<dbReference type="EMBL" id="CABFNO020001372">
    <property type="protein sequence ID" value="CAG9983692.1"/>
    <property type="molecule type" value="Genomic_DNA"/>
</dbReference>
<evidence type="ECO:0000313" key="2">
    <source>
        <dbReference type="EMBL" id="CAG9983692.1"/>
    </source>
</evidence>
<evidence type="ECO:0008006" key="4">
    <source>
        <dbReference type="Google" id="ProtNLM"/>
    </source>
</evidence>
<organism evidence="2 3">
    <name type="scientific">Clonostachys byssicola</name>
    <dbReference type="NCBI Taxonomy" id="160290"/>
    <lineage>
        <taxon>Eukaryota</taxon>
        <taxon>Fungi</taxon>
        <taxon>Dikarya</taxon>
        <taxon>Ascomycota</taxon>
        <taxon>Pezizomycotina</taxon>
        <taxon>Sordariomycetes</taxon>
        <taxon>Hypocreomycetidae</taxon>
        <taxon>Hypocreales</taxon>
        <taxon>Bionectriaceae</taxon>
        <taxon>Clonostachys</taxon>
    </lineage>
</organism>
<keyword evidence="3" id="KW-1185">Reference proteome</keyword>
<proteinExistence type="predicted"/>
<evidence type="ECO:0000313" key="3">
    <source>
        <dbReference type="Proteomes" id="UP000754883"/>
    </source>
</evidence>
<sequence>MGLPTPLKIISMEVGSPRFENFFRILAGTHVKYITTGPGSLDNEALMDMPLDFANILPPLPYGQATWNTARISRNTTTGKLEAEISIREMAGISNIWHPALVDFLHLQKIKSMGLFVQLCTLTPDSIFIHQNSTGKRVIAKMARFEWEIQYLTRENQAYQLLQGTGIGPRVLGHIHEQGRVIGILLEIVQGRAAGIDDLPRCLAALKRLHSMRILHGDCNRHNFIVGSGGEVTLIDFSEFKENATDEELAAEEESLAGKLEDDSGLGDYGALGEDDDN</sequence>
<accession>A0A9N9Y1G9</accession>
<protein>
    <recommendedName>
        <fullName evidence="4">Aminoglycoside phosphotransferase domain-containing protein</fullName>
    </recommendedName>
</protein>
<dbReference type="InterPro" id="IPR011009">
    <property type="entry name" value="Kinase-like_dom_sf"/>
</dbReference>
<dbReference type="Gene3D" id="1.10.510.10">
    <property type="entry name" value="Transferase(Phosphotransferase) domain 1"/>
    <property type="match status" value="1"/>
</dbReference>
<gene>
    <name evidence="2" type="ORF">CBYS24578_00015357</name>
</gene>